<dbReference type="Gene3D" id="3.10.580.10">
    <property type="entry name" value="CBS-domain"/>
    <property type="match status" value="1"/>
</dbReference>
<evidence type="ECO:0000256" key="10">
    <source>
        <dbReference type="SAM" id="MobiDB-lite"/>
    </source>
</evidence>
<evidence type="ECO:0000313" key="12">
    <source>
        <dbReference type="EMBL" id="HBP29216.1"/>
    </source>
</evidence>
<evidence type="ECO:0000256" key="1">
    <source>
        <dbReference type="ARBA" id="ARBA00006337"/>
    </source>
</evidence>
<dbReference type="InterPro" id="IPR054115">
    <property type="entry name" value="CorC_N"/>
</dbReference>
<evidence type="ECO:0000256" key="2">
    <source>
        <dbReference type="ARBA" id="ARBA00022448"/>
    </source>
</evidence>
<dbReference type="InterPro" id="IPR005170">
    <property type="entry name" value="Transptr-assoc_dom"/>
</dbReference>
<evidence type="ECO:0000313" key="13">
    <source>
        <dbReference type="Proteomes" id="UP000264036"/>
    </source>
</evidence>
<keyword evidence="2" id="KW-0813">Transport</keyword>
<comment type="function">
    <text evidence="7">Plays a role in the transport of magnesium and cobalt ions.</text>
</comment>
<evidence type="ECO:0000256" key="9">
    <source>
        <dbReference type="PROSITE-ProRule" id="PRU00703"/>
    </source>
</evidence>
<dbReference type="GO" id="GO:0050660">
    <property type="term" value="F:flavin adenine dinucleotide binding"/>
    <property type="evidence" value="ECO:0007669"/>
    <property type="project" value="InterPro"/>
</dbReference>
<dbReference type="PANTHER" id="PTHR22777">
    <property type="entry name" value="HEMOLYSIN-RELATED"/>
    <property type="match status" value="1"/>
</dbReference>
<dbReference type="GO" id="GO:0005886">
    <property type="term" value="C:plasma membrane"/>
    <property type="evidence" value="ECO:0007669"/>
    <property type="project" value="TreeGrafter"/>
</dbReference>
<dbReference type="SUPFAM" id="SSF54631">
    <property type="entry name" value="CBS-domain pair"/>
    <property type="match status" value="1"/>
</dbReference>
<name>A0A356LDZ0_9BURK</name>
<dbReference type="Pfam" id="PF21917">
    <property type="entry name" value="NMB0537_N"/>
    <property type="match status" value="1"/>
</dbReference>
<dbReference type="Proteomes" id="UP000264036">
    <property type="component" value="Unassembled WGS sequence"/>
</dbReference>
<dbReference type="Pfam" id="PF03471">
    <property type="entry name" value="CorC_HlyC"/>
    <property type="match status" value="1"/>
</dbReference>
<gene>
    <name evidence="12" type="ORF">DD666_07350</name>
</gene>
<accession>A0A356LDZ0</accession>
<organism evidence="12 13">
    <name type="scientific">Advenella kashmirensis</name>
    <dbReference type="NCBI Taxonomy" id="310575"/>
    <lineage>
        <taxon>Bacteria</taxon>
        <taxon>Pseudomonadati</taxon>
        <taxon>Pseudomonadota</taxon>
        <taxon>Betaproteobacteria</taxon>
        <taxon>Burkholderiales</taxon>
        <taxon>Alcaligenaceae</taxon>
    </lineage>
</organism>
<keyword evidence="6" id="KW-0170">Cobalt</keyword>
<comment type="similarity">
    <text evidence="1">Belongs to the UPF0053 family.</text>
</comment>
<dbReference type="EMBL" id="DOEK01000016">
    <property type="protein sequence ID" value="HBP29216.1"/>
    <property type="molecule type" value="Genomic_DNA"/>
</dbReference>
<dbReference type="AlphaFoldDB" id="A0A356LDZ0"/>
<reference evidence="12 13" key="1">
    <citation type="journal article" date="2018" name="Nat. Biotechnol.">
        <title>A standardized bacterial taxonomy based on genome phylogeny substantially revises the tree of life.</title>
        <authorList>
            <person name="Parks D.H."/>
            <person name="Chuvochina M."/>
            <person name="Waite D.W."/>
            <person name="Rinke C."/>
            <person name="Skarshewski A."/>
            <person name="Chaumeil P.A."/>
            <person name="Hugenholtz P."/>
        </authorList>
    </citation>
    <scope>NUCLEOTIDE SEQUENCE [LARGE SCALE GENOMIC DNA]</scope>
    <source>
        <strain evidence="12">UBA10707</strain>
    </source>
</reference>
<evidence type="ECO:0000256" key="5">
    <source>
        <dbReference type="ARBA" id="ARBA00023122"/>
    </source>
</evidence>
<dbReference type="SMART" id="SM00116">
    <property type="entry name" value="CBS"/>
    <property type="match status" value="2"/>
</dbReference>
<sequence length="299" mass="34096">MSDPYPSNDAEADSQPGKKHTSRSLLQRIKGLLGQNEPEDRDDIQEILSSAHDRDIIDDDSYSMIVGSISFTEKNVSDIMIPRSRMDLLDISKPLQELLPIVIDTAHSRFPVYEEEKDNIIGILLAKDLLRFVNNPQTDIRSLVRPANYIPETKRLNQLLRDFRENRNHIAIVIDEYGSIAGLVTMEDVLEQIVGDIEDEYDDDAQMTIFPETDTSWRVMAITDIRQLNQTLQVAIPEDDYDTIGGWLAAELDHIPQRGDSHDFQGLRFQVLRADARRALWLHVKRLSAMSSSHSKTES</sequence>
<evidence type="ECO:0000256" key="8">
    <source>
        <dbReference type="ARBA" id="ARBA00040729"/>
    </source>
</evidence>
<dbReference type="SUPFAM" id="SSF56176">
    <property type="entry name" value="FAD-binding/transporter-associated domain-like"/>
    <property type="match status" value="1"/>
</dbReference>
<evidence type="ECO:0000259" key="11">
    <source>
        <dbReference type="PROSITE" id="PS51371"/>
    </source>
</evidence>
<dbReference type="InterPro" id="IPR000644">
    <property type="entry name" value="CBS_dom"/>
</dbReference>
<dbReference type="PROSITE" id="PS51371">
    <property type="entry name" value="CBS"/>
    <property type="match status" value="2"/>
</dbReference>
<evidence type="ECO:0000256" key="3">
    <source>
        <dbReference type="ARBA" id="ARBA00022737"/>
    </source>
</evidence>
<keyword evidence="4" id="KW-0460">Magnesium</keyword>
<dbReference type="SMART" id="SM01091">
    <property type="entry name" value="CorC_HlyC"/>
    <property type="match status" value="1"/>
</dbReference>
<dbReference type="CDD" id="cd04590">
    <property type="entry name" value="CBS_pair_CorC_HlyC_assoc"/>
    <property type="match status" value="1"/>
</dbReference>
<dbReference type="PANTHER" id="PTHR22777:SF27">
    <property type="entry name" value="MAGNESIUM AND COBALT EFFLUX PROTEIN CORC"/>
    <property type="match status" value="1"/>
</dbReference>
<proteinExistence type="inferred from homology"/>
<feature type="domain" description="CBS" evidence="11">
    <location>
        <begin position="143"/>
        <end position="200"/>
    </location>
</feature>
<dbReference type="InterPro" id="IPR036318">
    <property type="entry name" value="FAD-bd_PCMH-like_sf"/>
</dbReference>
<evidence type="ECO:0000256" key="7">
    <source>
        <dbReference type="ARBA" id="ARBA00037273"/>
    </source>
</evidence>
<feature type="region of interest" description="Disordered" evidence="10">
    <location>
        <begin position="1"/>
        <end position="27"/>
    </location>
</feature>
<dbReference type="Gene3D" id="3.30.465.10">
    <property type="match status" value="1"/>
</dbReference>
<keyword evidence="3" id="KW-0677">Repeat</keyword>
<dbReference type="Pfam" id="PF00571">
    <property type="entry name" value="CBS"/>
    <property type="match status" value="2"/>
</dbReference>
<dbReference type="FunFam" id="3.10.580.10:FF:000002">
    <property type="entry name" value="Magnesium/cobalt efflux protein CorC"/>
    <property type="match status" value="1"/>
</dbReference>
<dbReference type="InterPro" id="IPR016169">
    <property type="entry name" value="FAD-bd_PCMH_sub2"/>
</dbReference>
<evidence type="ECO:0000256" key="4">
    <source>
        <dbReference type="ARBA" id="ARBA00022842"/>
    </source>
</evidence>
<protein>
    <recommendedName>
        <fullName evidence="8">Magnesium and cobalt efflux protein CorC</fullName>
    </recommendedName>
</protein>
<dbReference type="InterPro" id="IPR046342">
    <property type="entry name" value="CBS_dom_sf"/>
</dbReference>
<dbReference type="InterPro" id="IPR044751">
    <property type="entry name" value="Ion_transp-like_CBS"/>
</dbReference>
<evidence type="ECO:0000256" key="6">
    <source>
        <dbReference type="ARBA" id="ARBA00023285"/>
    </source>
</evidence>
<comment type="caution">
    <text evidence="12">The sequence shown here is derived from an EMBL/GenBank/DDBJ whole genome shotgun (WGS) entry which is preliminary data.</text>
</comment>
<keyword evidence="5 9" id="KW-0129">CBS domain</keyword>
<feature type="domain" description="CBS" evidence="11">
    <location>
        <begin position="80"/>
        <end position="140"/>
    </location>
</feature>